<evidence type="ECO:0000256" key="1">
    <source>
        <dbReference type="ARBA" id="ARBA00006485"/>
    </source>
</evidence>
<evidence type="ECO:0000256" key="10">
    <source>
        <dbReference type="ARBA" id="ARBA00047811"/>
    </source>
</evidence>
<dbReference type="SMART" id="SM00220">
    <property type="entry name" value="S_TKc"/>
    <property type="match status" value="1"/>
</dbReference>
<dbReference type="HOGENOM" id="CLU_000288_181_6_1"/>
<evidence type="ECO:0000256" key="9">
    <source>
        <dbReference type="ARBA" id="ARBA00022840"/>
    </source>
</evidence>
<evidence type="ECO:0000256" key="5">
    <source>
        <dbReference type="ARBA" id="ARBA00022553"/>
    </source>
</evidence>
<dbReference type="GO" id="GO:0016592">
    <property type="term" value="C:mediator complex"/>
    <property type="evidence" value="ECO:0007669"/>
    <property type="project" value="TreeGrafter"/>
</dbReference>
<dbReference type="EnsemblPlants" id="OB10G27000.1">
    <property type="protein sequence ID" value="OB10G27000.1"/>
    <property type="gene ID" value="OB10G27000"/>
</dbReference>
<gene>
    <name evidence="16" type="primary">LOC102703065</name>
</gene>
<evidence type="ECO:0000256" key="7">
    <source>
        <dbReference type="ARBA" id="ARBA00022741"/>
    </source>
</evidence>
<evidence type="ECO:0000313" key="16">
    <source>
        <dbReference type="EnsemblPlants" id="OB10G27000.1"/>
    </source>
</evidence>
<dbReference type="Gramene" id="OB10G27000.1">
    <property type="protein sequence ID" value="OB10G27000.1"/>
    <property type="gene ID" value="OB10G27000"/>
</dbReference>
<evidence type="ECO:0000256" key="12">
    <source>
        <dbReference type="ARBA" id="ARBA00049280"/>
    </source>
</evidence>
<keyword evidence="7" id="KW-0547">Nucleotide-binding</keyword>
<dbReference type="STRING" id="4533.J3N5A2"/>
<dbReference type="OMA" id="YFKNGGP"/>
<dbReference type="GO" id="GO:0004693">
    <property type="term" value="F:cyclin-dependent protein serine/threonine kinase activity"/>
    <property type="evidence" value="ECO:0007669"/>
    <property type="project" value="UniProtKB-EC"/>
</dbReference>
<feature type="domain" description="Protein kinase" evidence="15">
    <location>
        <begin position="19"/>
        <end position="337"/>
    </location>
</feature>
<keyword evidence="4" id="KW-0723">Serine/threonine-protein kinase</keyword>
<evidence type="ECO:0000256" key="2">
    <source>
        <dbReference type="ARBA" id="ARBA00012409"/>
    </source>
</evidence>
<feature type="region of interest" description="Disordered" evidence="14">
    <location>
        <begin position="436"/>
        <end position="475"/>
    </location>
</feature>
<dbReference type="InterPro" id="IPR000719">
    <property type="entry name" value="Prot_kinase_dom"/>
</dbReference>
<dbReference type="FunFam" id="3.30.200.20:FF:000350">
    <property type="entry name" value="Cyclin-dependent kinase e-1"/>
    <property type="match status" value="1"/>
</dbReference>
<feature type="compositionally biased region" description="Polar residues" evidence="14">
    <location>
        <begin position="366"/>
        <end position="379"/>
    </location>
</feature>
<keyword evidence="5" id="KW-0597">Phosphoprotein</keyword>
<evidence type="ECO:0000256" key="4">
    <source>
        <dbReference type="ARBA" id="ARBA00022527"/>
    </source>
</evidence>
<evidence type="ECO:0000256" key="13">
    <source>
        <dbReference type="ARBA" id="ARBA00067338"/>
    </source>
</evidence>
<dbReference type="EC" id="2.7.11.22" evidence="3"/>
<evidence type="ECO:0000256" key="3">
    <source>
        <dbReference type="ARBA" id="ARBA00012425"/>
    </source>
</evidence>
<dbReference type="SUPFAM" id="SSF56112">
    <property type="entry name" value="Protein kinase-like (PK-like)"/>
    <property type="match status" value="1"/>
</dbReference>
<feature type="compositionally biased region" description="Polar residues" evidence="14">
    <location>
        <begin position="466"/>
        <end position="475"/>
    </location>
</feature>
<dbReference type="AlphaFoldDB" id="J3N5A2"/>
<organism evidence="16">
    <name type="scientific">Oryza brachyantha</name>
    <name type="common">malo sina</name>
    <dbReference type="NCBI Taxonomy" id="4533"/>
    <lineage>
        <taxon>Eukaryota</taxon>
        <taxon>Viridiplantae</taxon>
        <taxon>Streptophyta</taxon>
        <taxon>Embryophyta</taxon>
        <taxon>Tracheophyta</taxon>
        <taxon>Spermatophyta</taxon>
        <taxon>Magnoliopsida</taxon>
        <taxon>Liliopsida</taxon>
        <taxon>Poales</taxon>
        <taxon>Poaceae</taxon>
        <taxon>BOP clade</taxon>
        <taxon>Oryzoideae</taxon>
        <taxon>Oryzeae</taxon>
        <taxon>Oryzinae</taxon>
        <taxon>Oryza</taxon>
    </lineage>
</organism>
<dbReference type="RefSeq" id="XP_006662113.1">
    <property type="nucleotide sequence ID" value="XM_006662050.2"/>
</dbReference>
<keyword evidence="9" id="KW-0067">ATP-binding</keyword>
<comment type="catalytic activity">
    <reaction evidence="11">
        <text>L-seryl-[protein] + ATP = O-phospho-L-seryl-[protein] + ADP + H(+)</text>
        <dbReference type="Rhea" id="RHEA:17989"/>
        <dbReference type="Rhea" id="RHEA-COMP:9863"/>
        <dbReference type="Rhea" id="RHEA-COMP:11604"/>
        <dbReference type="ChEBI" id="CHEBI:15378"/>
        <dbReference type="ChEBI" id="CHEBI:29999"/>
        <dbReference type="ChEBI" id="CHEBI:30616"/>
        <dbReference type="ChEBI" id="CHEBI:83421"/>
        <dbReference type="ChEBI" id="CHEBI:456216"/>
        <dbReference type="EC" id="2.7.11.22"/>
    </reaction>
</comment>
<proteinExistence type="inferred from homology"/>
<dbReference type="PROSITE" id="PS00108">
    <property type="entry name" value="PROTEIN_KINASE_ST"/>
    <property type="match status" value="1"/>
</dbReference>
<name>J3N5A2_ORYBR</name>
<evidence type="ECO:0000256" key="6">
    <source>
        <dbReference type="ARBA" id="ARBA00022679"/>
    </source>
</evidence>
<dbReference type="PROSITE" id="PS50011">
    <property type="entry name" value="PROTEIN_KINASE_DOM"/>
    <property type="match status" value="1"/>
</dbReference>
<comment type="similarity">
    <text evidence="1">Belongs to the protein kinase superfamily. CMGC Ser/Thr protein kinase family. CDC2/CDKX subfamily.</text>
</comment>
<dbReference type="PANTHER" id="PTHR24056:SF495">
    <property type="entry name" value="CYCLIN-DEPENDENT KINASE 8-RELATED"/>
    <property type="match status" value="1"/>
</dbReference>
<evidence type="ECO:0000256" key="14">
    <source>
        <dbReference type="SAM" id="MobiDB-lite"/>
    </source>
</evidence>
<dbReference type="GO" id="GO:0008353">
    <property type="term" value="F:RNA polymerase II CTD heptapeptide repeat kinase activity"/>
    <property type="evidence" value="ECO:0007669"/>
    <property type="project" value="UniProtKB-EC"/>
</dbReference>
<dbReference type="FunFam" id="1.10.510.10:FF:000374">
    <property type="entry name" value="Putative cyclin-dependent kinase E-1"/>
    <property type="match status" value="1"/>
</dbReference>
<evidence type="ECO:0000256" key="11">
    <source>
        <dbReference type="ARBA" id="ARBA00048367"/>
    </source>
</evidence>
<dbReference type="Gene3D" id="3.30.200.20">
    <property type="entry name" value="Phosphorylase Kinase, domain 1"/>
    <property type="match status" value="1"/>
</dbReference>
<dbReference type="Gene3D" id="1.10.510.10">
    <property type="entry name" value="Transferase(Phosphotransferase) domain 1"/>
    <property type="match status" value="1"/>
</dbReference>
<dbReference type="PANTHER" id="PTHR24056">
    <property type="entry name" value="CELL DIVISION PROTEIN KINASE"/>
    <property type="match status" value="1"/>
</dbReference>
<keyword evidence="6" id="KW-0808">Transferase</keyword>
<dbReference type="InterPro" id="IPR011009">
    <property type="entry name" value="Kinase-like_dom_sf"/>
</dbReference>
<accession>J3N5A2</accession>
<keyword evidence="17" id="KW-1185">Reference proteome</keyword>
<keyword evidence="8" id="KW-0418">Kinase</keyword>
<dbReference type="GO" id="GO:0005524">
    <property type="term" value="F:ATP binding"/>
    <property type="evidence" value="ECO:0007669"/>
    <property type="project" value="UniProtKB-KW"/>
</dbReference>
<dbReference type="Pfam" id="PF00069">
    <property type="entry name" value="Pkinase"/>
    <property type="match status" value="1"/>
</dbReference>
<sequence length="475" mass="52916">MGDGRVGGGTNRPAWLQQYELVGKIGEGTYGLVFLARLKQSHPHAAAGVSRRGPPIAIKKFKQSKEGDGVSPTAIREIMLLREINHENVVKLVNVHINHADMSLYLAFDYAEHDLYEIIRHHREKLNLPINPYTVKSLLWQLLNGLNYLHSNWIIHRDLKPSNILVMGEGEEHGIIKIADFGLARIYQAPLKPLSDNGVVVTIWYRAPELLLGAKHYTSAVDMWAVGCIFAELLTLKPLFQGVEAKATPNPFQLDQLDKIFKVLGHPTVEKWPTLANLPCWQNDQQHIQGHKYENTGLHNIVHLPQKSPAFDLLSKMLEYDPRKRITAAQALEHEYFRMDPLPGRNALLPSQAGEKIVQYPVRPVDTTTDFEGTTSLQPTQPPSGNAPPGSQSVVPRAIQRPMPQPMVNMPRINANMSGFGAAPQAPGVGALNPGNIPMQRGAGAQSHPHQLRRKADQGMGMQNPGYPTQQKRRF</sequence>
<comment type="catalytic activity">
    <reaction evidence="12">
        <text>[DNA-directed RNA polymerase] + ATP = phospho-[DNA-directed RNA polymerase] + ADP + H(+)</text>
        <dbReference type="Rhea" id="RHEA:10216"/>
        <dbReference type="Rhea" id="RHEA-COMP:11321"/>
        <dbReference type="Rhea" id="RHEA-COMP:11322"/>
        <dbReference type="ChEBI" id="CHEBI:15378"/>
        <dbReference type="ChEBI" id="CHEBI:30616"/>
        <dbReference type="ChEBI" id="CHEBI:43176"/>
        <dbReference type="ChEBI" id="CHEBI:68546"/>
        <dbReference type="ChEBI" id="CHEBI:456216"/>
        <dbReference type="EC" id="2.7.11.23"/>
    </reaction>
</comment>
<evidence type="ECO:0000313" key="17">
    <source>
        <dbReference type="Proteomes" id="UP000006038"/>
    </source>
</evidence>
<dbReference type="InterPro" id="IPR050108">
    <property type="entry name" value="CDK"/>
</dbReference>
<dbReference type="OrthoDB" id="6284126at2759"/>
<reference evidence="16" key="1">
    <citation type="journal article" date="2013" name="Nat. Commun.">
        <title>Whole-genome sequencing of Oryza brachyantha reveals mechanisms underlying Oryza genome evolution.</title>
        <authorList>
            <person name="Chen J."/>
            <person name="Huang Q."/>
            <person name="Gao D."/>
            <person name="Wang J."/>
            <person name="Lang Y."/>
            <person name="Liu T."/>
            <person name="Li B."/>
            <person name="Bai Z."/>
            <person name="Luis Goicoechea J."/>
            <person name="Liang C."/>
            <person name="Chen C."/>
            <person name="Zhang W."/>
            <person name="Sun S."/>
            <person name="Liao Y."/>
            <person name="Zhang X."/>
            <person name="Yang L."/>
            <person name="Song C."/>
            <person name="Wang M."/>
            <person name="Shi J."/>
            <person name="Liu G."/>
            <person name="Liu J."/>
            <person name="Zhou H."/>
            <person name="Zhou W."/>
            <person name="Yu Q."/>
            <person name="An N."/>
            <person name="Chen Y."/>
            <person name="Cai Q."/>
            <person name="Wang B."/>
            <person name="Liu B."/>
            <person name="Min J."/>
            <person name="Huang Y."/>
            <person name="Wu H."/>
            <person name="Li Z."/>
            <person name="Zhang Y."/>
            <person name="Yin Y."/>
            <person name="Song W."/>
            <person name="Jiang J."/>
            <person name="Jackson S.A."/>
            <person name="Wing R.A."/>
            <person name="Wang J."/>
            <person name="Chen M."/>
        </authorList>
    </citation>
    <scope>NUCLEOTIDE SEQUENCE [LARGE SCALE GENOMIC DNA]</scope>
    <source>
        <strain evidence="16">cv. IRGC 101232</strain>
    </source>
</reference>
<feature type="region of interest" description="Disordered" evidence="14">
    <location>
        <begin position="366"/>
        <end position="395"/>
    </location>
</feature>
<evidence type="ECO:0000256" key="8">
    <source>
        <dbReference type="ARBA" id="ARBA00022777"/>
    </source>
</evidence>
<reference evidence="16" key="2">
    <citation type="submission" date="2013-04" db="UniProtKB">
        <authorList>
            <consortium name="EnsemblPlants"/>
        </authorList>
    </citation>
    <scope>IDENTIFICATION</scope>
</reference>
<comment type="catalytic activity">
    <reaction evidence="10">
        <text>L-threonyl-[protein] + ATP = O-phospho-L-threonyl-[protein] + ADP + H(+)</text>
        <dbReference type="Rhea" id="RHEA:46608"/>
        <dbReference type="Rhea" id="RHEA-COMP:11060"/>
        <dbReference type="Rhea" id="RHEA-COMP:11605"/>
        <dbReference type="ChEBI" id="CHEBI:15378"/>
        <dbReference type="ChEBI" id="CHEBI:30013"/>
        <dbReference type="ChEBI" id="CHEBI:30616"/>
        <dbReference type="ChEBI" id="CHEBI:61977"/>
        <dbReference type="ChEBI" id="CHEBI:456216"/>
        <dbReference type="EC" id="2.7.11.22"/>
    </reaction>
</comment>
<dbReference type="CDD" id="cd07842">
    <property type="entry name" value="STKc_CDK8_like"/>
    <property type="match status" value="1"/>
</dbReference>
<protein>
    <recommendedName>
        <fullName evidence="13">Cyclin-dependent kinase E-1</fullName>
        <ecNumber evidence="3">2.7.11.22</ecNumber>
        <ecNumber evidence="2">2.7.11.23</ecNumber>
    </recommendedName>
</protein>
<dbReference type="KEGG" id="obr:102703065"/>
<evidence type="ECO:0000259" key="15">
    <source>
        <dbReference type="PROSITE" id="PS50011"/>
    </source>
</evidence>
<dbReference type="GeneID" id="102703065"/>
<dbReference type="EC" id="2.7.11.23" evidence="2"/>
<dbReference type="eggNOG" id="KOG0666">
    <property type="taxonomic scope" value="Eukaryota"/>
</dbReference>
<dbReference type="Proteomes" id="UP000006038">
    <property type="component" value="Chromosome 10"/>
</dbReference>
<dbReference type="InterPro" id="IPR008271">
    <property type="entry name" value="Ser/Thr_kinase_AS"/>
</dbReference>